<dbReference type="Proteomes" id="UP000624709">
    <property type="component" value="Unassembled WGS sequence"/>
</dbReference>
<comment type="caution">
    <text evidence="2">The sequence shown here is derived from an EMBL/GenBank/DDBJ whole genome shotgun (WGS) entry which is preliminary data.</text>
</comment>
<dbReference type="PANTHER" id="PTHR42685:SF22">
    <property type="entry name" value="CONDITIONED MEDIUM FACTOR RECEPTOR 1"/>
    <property type="match status" value="1"/>
</dbReference>
<feature type="domain" description="FAD-binding" evidence="1">
    <location>
        <begin position="7"/>
        <end position="286"/>
    </location>
</feature>
<dbReference type="InterPro" id="IPR036188">
    <property type="entry name" value="FAD/NAD-bd_sf"/>
</dbReference>
<dbReference type="GO" id="GO:0016829">
    <property type="term" value="F:lyase activity"/>
    <property type="evidence" value="ECO:0007669"/>
    <property type="project" value="UniProtKB-KW"/>
</dbReference>
<evidence type="ECO:0000259" key="1">
    <source>
        <dbReference type="Pfam" id="PF01494"/>
    </source>
</evidence>
<dbReference type="NCBIfam" id="TIGR02032">
    <property type="entry name" value="GG-red-SF"/>
    <property type="match status" value="1"/>
</dbReference>
<sequence>MHGEPEWDVAVIGAGPAGLAAAHAAASHGARVVVLERAEHPRYKTCGGGLLGSSLRLSAERLTVPARDVVSSITFTLDGRREFTRTSAGEPLVTLVRRDEFDLAWCEAAEKAGATVRQNTQVRALEQDEHGVTVTLADGSTVTARVVIGADGSAGITSRHVGVVAEQQDLGLEVELAATPADQERWRGRVLLDWGPFPGSYGWLFPKEDELTVGVIMAKGQGTETKRYLRDLVERLGLADRAVLRDSGHLTRCRTDASPLRNGRVLVVGDAAGLLEPWTREGISYALRSGTWAGRIAAENQDLSGYDQIVAEQLQPEMVAGRRLLGVFARHPSVVHTAMSSALGWRAFSGFCRGDFSMAGALGRPAVRTALRLLGSRPV</sequence>
<protein>
    <submittedName>
        <fullName evidence="2">Hyaluronate lyase</fullName>
    </submittedName>
</protein>
<evidence type="ECO:0000313" key="2">
    <source>
        <dbReference type="EMBL" id="GIE67729.1"/>
    </source>
</evidence>
<accession>A0ABQ4BAI8</accession>
<proteinExistence type="predicted"/>
<dbReference type="InterPro" id="IPR050407">
    <property type="entry name" value="Geranylgeranyl_reductase"/>
</dbReference>
<dbReference type="PANTHER" id="PTHR42685">
    <property type="entry name" value="GERANYLGERANYL DIPHOSPHATE REDUCTASE"/>
    <property type="match status" value="1"/>
</dbReference>
<dbReference type="SUPFAM" id="SSF51905">
    <property type="entry name" value="FAD/NAD(P)-binding domain"/>
    <property type="match status" value="1"/>
</dbReference>
<dbReference type="PRINTS" id="PR00420">
    <property type="entry name" value="RNGMNOXGNASE"/>
</dbReference>
<reference evidence="2 3" key="1">
    <citation type="submission" date="2021-01" db="EMBL/GenBank/DDBJ databases">
        <title>Whole genome shotgun sequence of Actinoplanes palleronii NBRC 14916.</title>
        <authorList>
            <person name="Komaki H."/>
            <person name="Tamura T."/>
        </authorList>
    </citation>
    <scope>NUCLEOTIDE SEQUENCE [LARGE SCALE GENOMIC DNA]</scope>
    <source>
        <strain evidence="2 3">NBRC 14916</strain>
    </source>
</reference>
<dbReference type="Pfam" id="PF01494">
    <property type="entry name" value="FAD_binding_3"/>
    <property type="match status" value="1"/>
</dbReference>
<dbReference type="InterPro" id="IPR002938">
    <property type="entry name" value="FAD-bd"/>
</dbReference>
<name>A0ABQ4BAI8_9ACTN</name>
<keyword evidence="3" id="KW-1185">Reference proteome</keyword>
<organism evidence="2 3">
    <name type="scientific">Actinoplanes palleronii</name>
    <dbReference type="NCBI Taxonomy" id="113570"/>
    <lineage>
        <taxon>Bacteria</taxon>
        <taxon>Bacillati</taxon>
        <taxon>Actinomycetota</taxon>
        <taxon>Actinomycetes</taxon>
        <taxon>Micromonosporales</taxon>
        <taxon>Micromonosporaceae</taxon>
        <taxon>Actinoplanes</taxon>
    </lineage>
</organism>
<keyword evidence="2" id="KW-0456">Lyase</keyword>
<gene>
    <name evidence="2" type="ORF">Apa02nite_038370</name>
</gene>
<dbReference type="RefSeq" id="WP_239164399.1">
    <property type="nucleotide sequence ID" value="NZ_BAAATY010000016.1"/>
</dbReference>
<dbReference type="InterPro" id="IPR011777">
    <property type="entry name" value="Geranylgeranyl_Rdtase_fam"/>
</dbReference>
<dbReference type="EMBL" id="BOMS01000051">
    <property type="protein sequence ID" value="GIE67729.1"/>
    <property type="molecule type" value="Genomic_DNA"/>
</dbReference>
<dbReference type="Gene3D" id="3.50.50.60">
    <property type="entry name" value="FAD/NAD(P)-binding domain"/>
    <property type="match status" value="1"/>
</dbReference>
<evidence type="ECO:0000313" key="3">
    <source>
        <dbReference type="Proteomes" id="UP000624709"/>
    </source>
</evidence>